<dbReference type="InterPro" id="IPR000477">
    <property type="entry name" value="RT_dom"/>
</dbReference>
<keyword evidence="3" id="KW-0548">Nucleotidyltransferase</keyword>
<dbReference type="PANTHER" id="PTHR34047">
    <property type="entry name" value="NUCLEAR INTRON MATURASE 1, MITOCHONDRIAL-RELATED"/>
    <property type="match status" value="1"/>
</dbReference>
<dbReference type="PANTHER" id="PTHR34047:SF8">
    <property type="entry name" value="PROTEIN YKFC"/>
    <property type="match status" value="1"/>
</dbReference>
<dbReference type="Proteomes" id="UP000019276">
    <property type="component" value="Unassembled WGS sequence"/>
</dbReference>
<dbReference type="InterPro" id="IPR030931">
    <property type="entry name" value="Group_II_RT_mat"/>
</dbReference>
<dbReference type="Pfam" id="PF00078">
    <property type="entry name" value="RVT_1"/>
    <property type="match status" value="1"/>
</dbReference>
<evidence type="ECO:0000256" key="1">
    <source>
        <dbReference type="ARBA" id="ARBA00034120"/>
    </source>
</evidence>
<dbReference type="InterPro" id="IPR051083">
    <property type="entry name" value="GrpII_Intron_Splice-Mob/Def"/>
</dbReference>
<dbReference type="STRING" id="1328313.DS2_19076"/>
<keyword evidence="3" id="KW-0695">RNA-directed DNA polymerase</keyword>
<dbReference type="PATRIC" id="fig|1328313.3.peg.3890"/>
<protein>
    <submittedName>
        <fullName evidence="3">RNA-directed DNA polymerase</fullName>
    </submittedName>
</protein>
<accession>W7Q821</accession>
<gene>
    <name evidence="3" type="ORF">DS2_19076</name>
</gene>
<evidence type="ECO:0000313" key="4">
    <source>
        <dbReference type="Proteomes" id="UP000019276"/>
    </source>
</evidence>
<dbReference type="SUPFAM" id="SSF56672">
    <property type="entry name" value="DNA/RNA polymerases"/>
    <property type="match status" value="1"/>
</dbReference>
<sequence>MTTALQAIAFKTQTHPKHQFENLYGLLNSDLLYQSWGQLNKQSKPGIDGVTTDIYQQRLPENIQTLHHQLKSKSYRASAVKRVEIPKANGKTRNLGMPIVDDKLVQQSVSQILQSIWESEFLPYNYGYRPNKSAHQAIHSLTLNLQFRGYGYIVEADIKGFFDNMSHHWLMKMLSLKIKDKALLNLINQWLKAKVQLPNGQKIKPTSGSPQGGIISPILANIYLHYALDLWFEKQVKPRMKGRAMLIRYADDFVTAFQYQQDAQLFYRILGNRLRKFNLELAKDKTHLIRFSRFHPSGHPSRRINFLGFECYWGKDHQGEPRLKRVTSRKKHKLMLSTLYQWIKKHRSKRLNITMPTLKRKLVGIQNYFGLPDNSKSISRIYNFVLHTLYKWLNRRSQRHSFNWRGFKDMLGYFQIKPLRVSKRLIAVDWY</sequence>
<comment type="caution">
    <text evidence="3">The sequence shown here is derived from an EMBL/GenBank/DDBJ whole genome shotgun (WGS) entry which is preliminary data.</text>
</comment>
<reference evidence="3 4" key="1">
    <citation type="journal article" date="2014" name="Genome Announc.">
        <title>Draft Genome Sequence of the Agar-Degrading Bacterium Catenovulum sp. Strain DS-2, Isolated from Intestines of Haliotis diversicolor.</title>
        <authorList>
            <person name="Shan D."/>
            <person name="Li X."/>
            <person name="Gu Z."/>
            <person name="Wei G."/>
            <person name="Gao Z."/>
            <person name="Shao Z."/>
        </authorList>
    </citation>
    <scope>NUCLEOTIDE SEQUENCE [LARGE SCALE GENOMIC DNA]</scope>
    <source>
        <strain evidence="3 4">DS-2</strain>
    </source>
</reference>
<dbReference type="Pfam" id="PF08388">
    <property type="entry name" value="GIIM"/>
    <property type="match status" value="1"/>
</dbReference>
<dbReference type="eggNOG" id="COG3344">
    <property type="taxonomic scope" value="Bacteria"/>
</dbReference>
<keyword evidence="4" id="KW-1185">Reference proteome</keyword>
<name>W7Q821_9ALTE</name>
<dbReference type="AlphaFoldDB" id="W7Q821"/>
<feature type="domain" description="Reverse transcriptase" evidence="2">
    <location>
        <begin position="64"/>
        <end position="311"/>
    </location>
</feature>
<organism evidence="3 4">
    <name type="scientific">Catenovulum agarivorans DS-2</name>
    <dbReference type="NCBI Taxonomy" id="1328313"/>
    <lineage>
        <taxon>Bacteria</taxon>
        <taxon>Pseudomonadati</taxon>
        <taxon>Pseudomonadota</taxon>
        <taxon>Gammaproteobacteria</taxon>
        <taxon>Alteromonadales</taxon>
        <taxon>Alteromonadaceae</taxon>
        <taxon>Catenovulum</taxon>
    </lineage>
</organism>
<dbReference type="EMBL" id="ARZY01000073">
    <property type="protein sequence ID" value="EWH08101.1"/>
    <property type="molecule type" value="Genomic_DNA"/>
</dbReference>
<dbReference type="GO" id="GO:0003964">
    <property type="term" value="F:RNA-directed DNA polymerase activity"/>
    <property type="evidence" value="ECO:0007669"/>
    <property type="project" value="UniProtKB-KW"/>
</dbReference>
<dbReference type="RefSeq" id="WP_051480030.1">
    <property type="nucleotide sequence ID" value="NZ_ARZY01000073.1"/>
</dbReference>
<comment type="similarity">
    <text evidence="1">Belongs to the bacterial reverse transcriptase family.</text>
</comment>
<dbReference type="NCBIfam" id="TIGR04416">
    <property type="entry name" value="group_II_RT_mat"/>
    <property type="match status" value="1"/>
</dbReference>
<dbReference type="InterPro" id="IPR043502">
    <property type="entry name" value="DNA/RNA_pol_sf"/>
</dbReference>
<dbReference type="CDD" id="cd01651">
    <property type="entry name" value="RT_G2_intron"/>
    <property type="match status" value="1"/>
</dbReference>
<evidence type="ECO:0000259" key="2">
    <source>
        <dbReference type="PROSITE" id="PS50878"/>
    </source>
</evidence>
<dbReference type="InterPro" id="IPR013597">
    <property type="entry name" value="Mat_intron_G2"/>
</dbReference>
<dbReference type="PROSITE" id="PS50878">
    <property type="entry name" value="RT_POL"/>
    <property type="match status" value="1"/>
</dbReference>
<keyword evidence="3" id="KW-0808">Transferase</keyword>
<evidence type="ECO:0000313" key="3">
    <source>
        <dbReference type="EMBL" id="EWH08101.1"/>
    </source>
</evidence>
<proteinExistence type="inferred from homology"/>